<reference evidence="13 14" key="1">
    <citation type="submission" date="2024-09" db="EMBL/GenBank/DDBJ databases">
        <title>Novel species of the genus Pelomonas and Roseateles isolated from streams.</title>
        <authorList>
            <person name="Lu H."/>
        </authorList>
    </citation>
    <scope>NUCLEOTIDE SEQUENCE [LARGE SCALE GENOMIC DNA]</scope>
    <source>
        <strain evidence="13 14">BYS96W</strain>
    </source>
</reference>
<accession>A0ABW7G9X3</accession>
<keyword evidence="4 10" id="KW-0812">Transmembrane</keyword>
<feature type="region of interest" description="Disordered" evidence="9">
    <location>
        <begin position="561"/>
        <end position="594"/>
    </location>
</feature>
<evidence type="ECO:0000256" key="8">
    <source>
        <dbReference type="ARBA" id="ARBA00023136"/>
    </source>
</evidence>
<evidence type="ECO:0000256" key="10">
    <source>
        <dbReference type="SAM" id="Phobius"/>
    </source>
</evidence>
<evidence type="ECO:0000256" key="4">
    <source>
        <dbReference type="ARBA" id="ARBA00022692"/>
    </source>
</evidence>
<evidence type="ECO:0000313" key="13">
    <source>
        <dbReference type="EMBL" id="MFG6458755.1"/>
    </source>
</evidence>
<sequence>MPTPTPGTPSAWRRFLVVARPYWTGDRRRVAWAVLVGLVVLMLLDTQLAVLVNHQTGELTSALSARDADRFWQAVRTMLWVVGIAVPVYAIYYAARDAYANDWRRWLTHRFLDAYLGDRAYFRLAGVDNPDQRIADDVNTFTGRSLNFLLILLGSVMQLVAFSTVLWALSKLLVGFLIAYALLGTVLSIGLFGGPLIRLNFWQLKREADFRFRLMRLRENAESIAFYRGEKQERRQLDQRLRAALLNTKKMIRAQFMLNLFQRSFSQLSLLVPFVVLAGQVLAGELEVGQAVQAGGAFAAVLSAVSVIVENFESLSRFVAGIDRLHVMAEKLEQAPPAAGIALQPARELTLHGLTVTAPDSDRVLVKDLSLTVPAGESLLITGASGSGKSSLLRAIAGLWTQGGGRIEHPPQEDVFFLPQRPYLQTGTLRSQLIYPSTHSTRGDAELLQVLDEVQLHHLADTPAGLDRSEDWEKLLSGGEQQRLAFARLLVHAPRVAILDEATSALDDANQQRLYERLRERGTTLISIAHRAAVASFHRRVLQLTGGGRWKLFHTPDPALAASAAGSTTAAEPGGETGAKRAARQAGGSDRDEP</sequence>
<dbReference type="PROSITE" id="PS00211">
    <property type="entry name" value="ABC_TRANSPORTER_1"/>
    <property type="match status" value="1"/>
</dbReference>
<keyword evidence="8 10" id="KW-0472">Membrane</keyword>
<evidence type="ECO:0000256" key="5">
    <source>
        <dbReference type="ARBA" id="ARBA00022741"/>
    </source>
</evidence>
<dbReference type="SMART" id="SM00382">
    <property type="entry name" value="AAA"/>
    <property type="match status" value="1"/>
</dbReference>
<dbReference type="InterPro" id="IPR027417">
    <property type="entry name" value="P-loop_NTPase"/>
</dbReference>
<dbReference type="PROSITE" id="PS50929">
    <property type="entry name" value="ABC_TM1F"/>
    <property type="match status" value="1"/>
</dbReference>
<dbReference type="Gene3D" id="3.40.50.300">
    <property type="entry name" value="P-loop containing nucleotide triphosphate hydrolases"/>
    <property type="match status" value="1"/>
</dbReference>
<evidence type="ECO:0000259" key="12">
    <source>
        <dbReference type="PROSITE" id="PS50929"/>
    </source>
</evidence>
<organism evidence="13 14">
    <name type="scientific">Pelomonas nitida</name>
    <dbReference type="NCBI Taxonomy" id="3299027"/>
    <lineage>
        <taxon>Bacteria</taxon>
        <taxon>Pseudomonadati</taxon>
        <taxon>Pseudomonadota</taxon>
        <taxon>Betaproteobacteria</taxon>
        <taxon>Burkholderiales</taxon>
        <taxon>Sphaerotilaceae</taxon>
        <taxon>Roseateles</taxon>
    </lineage>
</organism>
<feature type="transmembrane region" description="Helical" evidence="10">
    <location>
        <begin position="175"/>
        <end position="197"/>
    </location>
</feature>
<feature type="domain" description="ABC transmembrane type-1" evidence="12">
    <location>
        <begin position="59"/>
        <end position="317"/>
    </location>
</feature>
<dbReference type="Gene3D" id="1.20.1560.10">
    <property type="entry name" value="ABC transporter type 1, transmembrane domain"/>
    <property type="match status" value="1"/>
</dbReference>
<dbReference type="PROSITE" id="PS50893">
    <property type="entry name" value="ABC_TRANSPORTER_2"/>
    <property type="match status" value="1"/>
</dbReference>
<feature type="transmembrane region" description="Helical" evidence="10">
    <location>
        <begin position="148"/>
        <end position="169"/>
    </location>
</feature>
<dbReference type="SUPFAM" id="SSF52540">
    <property type="entry name" value="P-loop containing nucleoside triphosphate hydrolases"/>
    <property type="match status" value="1"/>
</dbReference>
<dbReference type="InterPro" id="IPR017871">
    <property type="entry name" value="ABC_transporter-like_CS"/>
</dbReference>
<evidence type="ECO:0000256" key="6">
    <source>
        <dbReference type="ARBA" id="ARBA00022840"/>
    </source>
</evidence>
<evidence type="ECO:0000256" key="7">
    <source>
        <dbReference type="ARBA" id="ARBA00022989"/>
    </source>
</evidence>
<dbReference type="EMBL" id="JBIGIA010000015">
    <property type="protein sequence ID" value="MFG6458755.1"/>
    <property type="molecule type" value="Genomic_DNA"/>
</dbReference>
<comment type="subcellular location">
    <subcellularLocation>
        <location evidence="1">Cell membrane</location>
        <topology evidence="1">Multi-pass membrane protein</topology>
    </subcellularLocation>
</comment>
<feature type="compositionally biased region" description="Low complexity" evidence="9">
    <location>
        <begin position="561"/>
        <end position="574"/>
    </location>
</feature>
<dbReference type="Pfam" id="PF06472">
    <property type="entry name" value="ABC_membrane_2"/>
    <property type="match status" value="1"/>
</dbReference>
<keyword evidence="14" id="KW-1185">Reference proteome</keyword>
<evidence type="ECO:0000259" key="11">
    <source>
        <dbReference type="PROSITE" id="PS50893"/>
    </source>
</evidence>
<keyword evidence="2" id="KW-0813">Transport</keyword>
<keyword evidence="7 10" id="KW-1133">Transmembrane helix</keyword>
<name>A0ABW7G9X3_9BURK</name>
<protein>
    <submittedName>
        <fullName evidence="13">ABC transporter ATP-binding protein/permease</fullName>
    </submittedName>
</protein>
<proteinExistence type="predicted"/>
<evidence type="ECO:0000313" key="14">
    <source>
        <dbReference type="Proteomes" id="UP001606305"/>
    </source>
</evidence>
<keyword evidence="6 13" id="KW-0067">ATP-binding</keyword>
<keyword evidence="5" id="KW-0547">Nucleotide-binding</keyword>
<evidence type="ECO:0000256" key="9">
    <source>
        <dbReference type="SAM" id="MobiDB-lite"/>
    </source>
</evidence>
<dbReference type="InterPro" id="IPR003593">
    <property type="entry name" value="AAA+_ATPase"/>
</dbReference>
<feature type="transmembrane region" description="Helical" evidence="10">
    <location>
        <begin position="30"/>
        <end position="51"/>
    </location>
</feature>
<evidence type="ECO:0000256" key="2">
    <source>
        <dbReference type="ARBA" id="ARBA00022448"/>
    </source>
</evidence>
<dbReference type="SUPFAM" id="SSF90123">
    <property type="entry name" value="ABC transporter transmembrane region"/>
    <property type="match status" value="1"/>
</dbReference>
<dbReference type="Proteomes" id="UP001606305">
    <property type="component" value="Unassembled WGS sequence"/>
</dbReference>
<comment type="caution">
    <text evidence="13">The sequence shown here is derived from an EMBL/GenBank/DDBJ whole genome shotgun (WGS) entry which is preliminary data.</text>
</comment>
<evidence type="ECO:0000256" key="3">
    <source>
        <dbReference type="ARBA" id="ARBA00022475"/>
    </source>
</evidence>
<dbReference type="GO" id="GO:0005524">
    <property type="term" value="F:ATP binding"/>
    <property type="evidence" value="ECO:0007669"/>
    <property type="project" value="UniProtKB-KW"/>
</dbReference>
<dbReference type="CDD" id="cd03223">
    <property type="entry name" value="ABCD_peroxisomal_ALDP"/>
    <property type="match status" value="1"/>
</dbReference>
<dbReference type="Pfam" id="PF00005">
    <property type="entry name" value="ABC_tran"/>
    <property type="match status" value="1"/>
</dbReference>
<keyword evidence="3" id="KW-1003">Cell membrane</keyword>
<feature type="domain" description="ABC transporter" evidence="11">
    <location>
        <begin position="349"/>
        <end position="572"/>
    </location>
</feature>
<dbReference type="InterPro" id="IPR003439">
    <property type="entry name" value="ABC_transporter-like_ATP-bd"/>
</dbReference>
<dbReference type="InterPro" id="IPR011527">
    <property type="entry name" value="ABC1_TM_dom"/>
</dbReference>
<dbReference type="InterPro" id="IPR036640">
    <property type="entry name" value="ABC1_TM_sf"/>
</dbReference>
<gene>
    <name evidence="13" type="ORF">ACG00X_18105</name>
</gene>
<feature type="transmembrane region" description="Helical" evidence="10">
    <location>
        <begin position="71"/>
        <end position="95"/>
    </location>
</feature>
<evidence type="ECO:0000256" key="1">
    <source>
        <dbReference type="ARBA" id="ARBA00004651"/>
    </source>
</evidence>
<feature type="transmembrane region" description="Helical" evidence="10">
    <location>
        <begin position="260"/>
        <end position="282"/>
    </location>
</feature>
<dbReference type="PANTHER" id="PTHR11384">
    <property type="entry name" value="ATP-BINDING CASSETTE, SUB-FAMILY D MEMBER"/>
    <property type="match status" value="1"/>
</dbReference>
<dbReference type="RefSeq" id="WP_394490047.1">
    <property type="nucleotide sequence ID" value="NZ_JBIGIA010000015.1"/>
</dbReference>
<dbReference type="InterPro" id="IPR050835">
    <property type="entry name" value="ABC_transporter_sub-D"/>
</dbReference>
<dbReference type="PANTHER" id="PTHR11384:SF59">
    <property type="entry name" value="LYSOSOMAL COBALAMIN TRANSPORTER ABCD4"/>
    <property type="match status" value="1"/>
</dbReference>